<evidence type="ECO:0000313" key="3">
    <source>
        <dbReference type="EMBL" id="PLW53605.1"/>
    </source>
</evidence>
<dbReference type="OrthoDB" id="5424058at2759"/>
<organism evidence="3 4">
    <name type="scientific">Puccinia coronata f. sp. avenae</name>
    <dbReference type="NCBI Taxonomy" id="200324"/>
    <lineage>
        <taxon>Eukaryota</taxon>
        <taxon>Fungi</taxon>
        <taxon>Dikarya</taxon>
        <taxon>Basidiomycota</taxon>
        <taxon>Pucciniomycotina</taxon>
        <taxon>Pucciniomycetes</taxon>
        <taxon>Pucciniales</taxon>
        <taxon>Pucciniaceae</taxon>
        <taxon>Puccinia</taxon>
    </lineage>
</organism>
<keyword evidence="4" id="KW-1185">Reference proteome</keyword>
<dbReference type="Proteomes" id="UP000235388">
    <property type="component" value="Unassembled WGS sequence"/>
</dbReference>
<dbReference type="Pfam" id="PF20231">
    <property type="entry name" value="DUF6589"/>
    <property type="match status" value="1"/>
</dbReference>
<name>A0A2N5VUD6_9BASI</name>
<feature type="compositionally biased region" description="Low complexity" evidence="1">
    <location>
        <begin position="387"/>
        <end position="405"/>
    </location>
</feature>
<sequence length="552" mass="61666">MISFVLNRRDNAAQLENSLTFLACGVSNRVNQFLHYIGLASSNKTANKALKTLGQQAEEKISQKLSTENDKPIAPFLCIDDLDFEQCIHSKSQGKNSEMFHGTWGYIHQINRSLLSSVPPSDLTIDSYLAAMEKIPSLSVSPQMLIPSPEEEKHWILILKSQIAKVLLQYIAKSANHHTTIPVTPPSIDQISNEPPDLRMLKLMIASDNSAQGISKVCTGIIQQSDLTEHNFFNQLQVIDGDLATCSNVQSLRSQRIPSAHVEDRIENLLTLLGGLHTLWNIGLAIFGLHNRNTSDSRDCGAWRWLESLGIPLKKTLDKKDFTKMIQNMEKIHKASIVYCLMCVMKIQNRSLTDELMVLPSKELISIIAKTYEAYFSAVAKSKATQSESPNTSNSSHSSDSSNDSNDSDVSDLPKQSKLANLSNLLLRLSDFATIIEGNQAMKAGEIGRLMNMWKRWSVIANGVPNLRQYAVQLPRMIILINHVVPPGLSKVILHSLLIAPSGRHNHFLPKDYFLKHQNCLLKYIFNQTGQGTEISRLKDVYSVNVPMVRSD</sequence>
<evidence type="ECO:0000256" key="1">
    <source>
        <dbReference type="SAM" id="MobiDB-lite"/>
    </source>
</evidence>
<protein>
    <recommendedName>
        <fullName evidence="2">DUF6589 domain-containing protein</fullName>
    </recommendedName>
</protein>
<reference evidence="3 4" key="1">
    <citation type="submission" date="2017-11" db="EMBL/GenBank/DDBJ databases">
        <title>De novo assembly and phasing of dikaryotic genomes from two isolates of Puccinia coronata f. sp. avenae, the causal agent of oat crown rust.</title>
        <authorList>
            <person name="Miller M.E."/>
            <person name="Zhang Y."/>
            <person name="Omidvar V."/>
            <person name="Sperschneider J."/>
            <person name="Schwessinger B."/>
            <person name="Raley C."/>
            <person name="Palmer J.M."/>
            <person name="Garnica D."/>
            <person name="Upadhyaya N."/>
            <person name="Rathjen J."/>
            <person name="Taylor J.M."/>
            <person name="Park R.F."/>
            <person name="Dodds P.N."/>
            <person name="Hirsch C.D."/>
            <person name="Kianian S.F."/>
            <person name="Figueroa M."/>
        </authorList>
    </citation>
    <scope>NUCLEOTIDE SEQUENCE [LARGE SCALE GENOMIC DNA]</scope>
    <source>
        <strain evidence="3">12NC29</strain>
    </source>
</reference>
<dbReference type="STRING" id="200324.A0A2N5VUD6"/>
<accession>A0A2N5VUD6</accession>
<dbReference type="EMBL" id="PGCJ01000059">
    <property type="protein sequence ID" value="PLW53605.1"/>
    <property type="molecule type" value="Genomic_DNA"/>
</dbReference>
<gene>
    <name evidence="3" type="ORF">PCANC_06668</name>
</gene>
<evidence type="ECO:0000313" key="4">
    <source>
        <dbReference type="Proteomes" id="UP000235388"/>
    </source>
</evidence>
<dbReference type="AlphaFoldDB" id="A0A2N5VUD6"/>
<feature type="region of interest" description="Disordered" evidence="1">
    <location>
        <begin position="386"/>
        <end position="414"/>
    </location>
</feature>
<evidence type="ECO:0000259" key="2">
    <source>
        <dbReference type="Pfam" id="PF20231"/>
    </source>
</evidence>
<proteinExistence type="predicted"/>
<comment type="caution">
    <text evidence="3">The sequence shown here is derived from an EMBL/GenBank/DDBJ whole genome shotgun (WGS) entry which is preliminary data.</text>
</comment>
<dbReference type="InterPro" id="IPR046496">
    <property type="entry name" value="DUF6589"/>
</dbReference>
<feature type="domain" description="DUF6589" evidence="2">
    <location>
        <begin position="141"/>
        <end position="550"/>
    </location>
</feature>